<dbReference type="InterPro" id="IPR006016">
    <property type="entry name" value="UspA"/>
</dbReference>
<sequence length="183" mass="20017">MEESGVAEQRRMRMKVMVGVDESDGSFYALKWAIDNLFTAMATVGEATEENEGMVILVHVEPNKVQNFVHPVGPGGTAELYPANALVDSVKKAQEEKSASVLSRALKMCHDKLVKAESMILNGDPREMICEAAEQMQVNLLVLGSRGLGALKRTLLGSVSDYCAHHARTPILIVKPPEQNKKQ</sequence>
<dbReference type="SUPFAM" id="SSF52402">
    <property type="entry name" value="Adenine nucleotide alpha hydrolases-like"/>
    <property type="match status" value="1"/>
</dbReference>
<proteinExistence type="predicted"/>
<dbReference type="AlphaFoldDB" id="A0AAQ3RJK2"/>
<dbReference type="Gene3D" id="3.40.50.620">
    <property type="entry name" value="HUPs"/>
    <property type="match status" value="1"/>
</dbReference>
<organism evidence="2 3">
    <name type="scientific">Vigna mungo</name>
    <name type="common">Black gram</name>
    <name type="synonym">Phaseolus mungo</name>
    <dbReference type="NCBI Taxonomy" id="3915"/>
    <lineage>
        <taxon>Eukaryota</taxon>
        <taxon>Viridiplantae</taxon>
        <taxon>Streptophyta</taxon>
        <taxon>Embryophyta</taxon>
        <taxon>Tracheophyta</taxon>
        <taxon>Spermatophyta</taxon>
        <taxon>Magnoliopsida</taxon>
        <taxon>eudicotyledons</taxon>
        <taxon>Gunneridae</taxon>
        <taxon>Pentapetalae</taxon>
        <taxon>rosids</taxon>
        <taxon>fabids</taxon>
        <taxon>Fabales</taxon>
        <taxon>Fabaceae</taxon>
        <taxon>Papilionoideae</taxon>
        <taxon>50 kb inversion clade</taxon>
        <taxon>NPAAA clade</taxon>
        <taxon>indigoferoid/millettioid clade</taxon>
        <taxon>Phaseoleae</taxon>
        <taxon>Vigna</taxon>
    </lineage>
</organism>
<dbReference type="EMBL" id="CP144692">
    <property type="protein sequence ID" value="WVY97728.1"/>
    <property type="molecule type" value="Genomic_DNA"/>
</dbReference>
<keyword evidence="3" id="KW-1185">Reference proteome</keyword>
<dbReference type="Pfam" id="PF00582">
    <property type="entry name" value="Usp"/>
    <property type="match status" value="1"/>
</dbReference>
<dbReference type="Proteomes" id="UP001374535">
    <property type="component" value="Chromosome 9"/>
</dbReference>
<dbReference type="CDD" id="cd23659">
    <property type="entry name" value="USP_At3g01520-like"/>
    <property type="match status" value="1"/>
</dbReference>
<dbReference type="InterPro" id="IPR014729">
    <property type="entry name" value="Rossmann-like_a/b/a_fold"/>
</dbReference>
<accession>A0AAQ3RJK2</accession>
<name>A0AAQ3RJK2_VIGMU</name>
<protein>
    <recommendedName>
        <fullName evidence="1">UspA domain-containing protein</fullName>
    </recommendedName>
</protein>
<dbReference type="PANTHER" id="PTHR31964:SF124">
    <property type="entry name" value="ADENINE NUCLEOTIDE ALPHA HYDROLASES-LIKE SUPERFAMILY PROTEIN"/>
    <property type="match status" value="1"/>
</dbReference>
<gene>
    <name evidence="2" type="ORF">V8G54_029879</name>
</gene>
<dbReference type="PRINTS" id="PR01438">
    <property type="entry name" value="UNVRSLSTRESS"/>
</dbReference>
<evidence type="ECO:0000313" key="2">
    <source>
        <dbReference type="EMBL" id="WVY97728.1"/>
    </source>
</evidence>
<dbReference type="InterPro" id="IPR006015">
    <property type="entry name" value="Universal_stress_UspA"/>
</dbReference>
<reference evidence="2 3" key="1">
    <citation type="journal article" date="2023" name="Life. Sci Alliance">
        <title>Evolutionary insights into 3D genome organization and epigenetic landscape of Vigna mungo.</title>
        <authorList>
            <person name="Junaid A."/>
            <person name="Singh B."/>
            <person name="Bhatia S."/>
        </authorList>
    </citation>
    <scope>NUCLEOTIDE SEQUENCE [LARGE SCALE GENOMIC DNA]</scope>
    <source>
        <strain evidence="2">Urdbean</strain>
    </source>
</reference>
<evidence type="ECO:0000259" key="1">
    <source>
        <dbReference type="Pfam" id="PF00582"/>
    </source>
</evidence>
<evidence type="ECO:0000313" key="3">
    <source>
        <dbReference type="Proteomes" id="UP001374535"/>
    </source>
</evidence>
<feature type="domain" description="UspA" evidence="1">
    <location>
        <begin position="12"/>
        <end position="175"/>
    </location>
</feature>
<dbReference type="PANTHER" id="PTHR31964">
    <property type="entry name" value="ADENINE NUCLEOTIDE ALPHA HYDROLASES-LIKE SUPERFAMILY PROTEIN"/>
    <property type="match status" value="1"/>
</dbReference>